<organism evidence="1 2">
    <name type="scientific">Catharanthus roseus</name>
    <name type="common">Madagascar periwinkle</name>
    <name type="synonym">Vinca rosea</name>
    <dbReference type="NCBI Taxonomy" id="4058"/>
    <lineage>
        <taxon>Eukaryota</taxon>
        <taxon>Viridiplantae</taxon>
        <taxon>Streptophyta</taxon>
        <taxon>Embryophyta</taxon>
        <taxon>Tracheophyta</taxon>
        <taxon>Spermatophyta</taxon>
        <taxon>Magnoliopsida</taxon>
        <taxon>eudicotyledons</taxon>
        <taxon>Gunneridae</taxon>
        <taxon>Pentapetalae</taxon>
        <taxon>asterids</taxon>
        <taxon>lamiids</taxon>
        <taxon>Gentianales</taxon>
        <taxon>Apocynaceae</taxon>
        <taxon>Rauvolfioideae</taxon>
        <taxon>Vinceae</taxon>
        <taxon>Catharanthinae</taxon>
        <taxon>Catharanthus</taxon>
    </lineage>
</organism>
<evidence type="ECO:0000313" key="1">
    <source>
        <dbReference type="EMBL" id="KAI5672031.1"/>
    </source>
</evidence>
<comment type="caution">
    <text evidence="1">The sequence shown here is derived from an EMBL/GenBank/DDBJ whole genome shotgun (WGS) entry which is preliminary data.</text>
</comment>
<gene>
    <name evidence="1" type="ORF">M9H77_12395</name>
</gene>
<proteinExistence type="predicted"/>
<keyword evidence="2" id="KW-1185">Reference proteome</keyword>
<protein>
    <submittedName>
        <fullName evidence="1">Uncharacterized protein</fullName>
    </submittedName>
</protein>
<accession>A0ACC0BH90</accession>
<name>A0ACC0BH90_CATRO</name>
<sequence>MIKHELSLREYLMIAQAVGQGTDYFRILLGKSEGCSVNGLIGPPVSPAAPRKHEWSGDAAIRLGIGKGIAFAGTCGWVIDPVLIKLLKKGQQISKYGDITS</sequence>
<dbReference type="EMBL" id="CM044703">
    <property type="protein sequence ID" value="KAI5672031.1"/>
    <property type="molecule type" value="Genomic_DNA"/>
</dbReference>
<dbReference type="Proteomes" id="UP001060085">
    <property type="component" value="Linkage Group LG03"/>
</dbReference>
<reference evidence="2" key="1">
    <citation type="journal article" date="2023" name="Nat. Plants">
        <title>Single-cell RNA sequencing provides a high-resolution roadmap for understanding the multicellular compartmentation of specialized metabolism.</title>
        <authorList>
            <person name="Sun S."/>
            <person name="Shen X."/>
            <person name="Li Y."/>
            <person name="Li Y."/>
            <person name="Wang S."/>
            <person name="Li R."/>
            <person name="Zhang H."/>
            <person name="Shen G."/>
            <person name="Guo B."/>
            <person name="Wei J."/>
            <person name="Xu J."/>
            <person name="St-Pierre B."/>
            <person name="Chen S."/>
            <person name="Sun C."/>
        </authorList>
    </citation>
    <scope>NUCLEOTIDE SEQUENCE [LARGE SCALE GENOMIC DNA]</scope>
</reference>
<evidence type="ECO:0000313" key="2">
    <source>
        <dbReference type="Proteomes" id="UP001060085"/>
    </source>
</evidence>